<keyword evidence="1" id="KW-0648">Protein biosynthesis</keyword>
<keyword evidence="1" id="KW-0396">Initiation factor</keyword>
<keyword evidence="2" id="KW-1185">Reference proteome</keyword>
<proteinExistence type="predicted"/>
<evidence type="ECO:0000313" key="2">
    <source>
        <dbReference type="Proteomes" id="UP001165960"/>
    </source>
</evidence>
<gene>
    <name evidence="1" type="primary">IFM1_2</name>
    <name evidence="1" type="ORF">DSO57_1014644</name>
</gene>
<protein>
    <submittedName>
        <fullName evidence="1">Translation initiation factor IF-2</fullName>
    </submittedName>
</protein>
<reference evidence="1" key="1">
    <citation type="submission" date="2022-04" db="EMBL/GenBank/DDBJ databases">
        <title>Genome of the entomopathogenic fungus Entomophthora muscae.</title>
        <authorList>
            <person name="Elya C."/>
            <person name="Lovett B.R."/>
            <person name="Lee E."/>
            <person name="Macias A.M."/>
            <person name="Hajek A.E."/>
            <person name="De Bivort B.L."/>
            <person name="Kasson M.T."/>
            <person name="De Fine Licht H.H."/>
            <person name="Stajich J.E."/>
        </authorList>
    </citation>
    <scope>NUCLEOTIDE SEQUENCE</scope>
    <source>
        <strain evidence="1">Berkeley</strain>
    </source>
</reference>
<dbReference type="EMBL" id="QTSX02007156">
    <property type="protein sequence ID" value="KAJ9050421.1"/>
    <property type="molecule type" value="Genomic_DNA"/>
</dbReference>
<name>A0ACC2RK56_9FUNG</name>
<organism evidence="1 2">
    <name type="scientific">Entomophthora muscae</name>
    <dbReference type="NCBI Taxonomy" id="34485"/>
    <lineage>
        <taxon>Eukaryota</taxon>
        <taxon>Fungi</taxon>
        <taxon>Fungi incertae sedis</taxon>
        <taxon>Zoopagomycota</taxon>
        <taxon>Entomophthoromycotina</taxon>
        <taxon>Entomophthoromycetes</taxon>
        <taxon>Entomophthorales</taxon>
        <taxon>Entomophthoraceae</taxon>
        <taxon>Entomophthora</taxon>
    </lineage>
</organism>
<comment type="caution">
    <text evidence="1">The sequence shown here is derived from an EMBL/GenBank/DDBJ whole genome shotgun (WGS) entry which is preliminary data.</text>
</comment>
<dbReference type="Proteomes" id="UP001165960">
    <property type="component" value="Unassembled WGS sequence"/>
</dbReference>
<accession>A0ACC2RK56</accession>
<sequence length="830" mass="90986">MSRMLSYKSRSSRLLFLSKIKHFTSIDKSFHSCSTSFDQGRPKNPFGSASQSAFFQKLRGPVKPVLKPSVTKDPSSPSQMPGNFWPAPPKKAPVVEQATLESEFPFKLPPRERSTPPEESNITAKPKVPEKGEIFVFTVDSATNVTEKGPAWQPAQNTSLKKPRAELPQASSAVKSKESQWAKEKFKPKPSEPEPTKTKRPPPKIKKASDSDEPARLKRRPKYAIRPKQSKDIFLPTTIKLSNLSLLLGVHYEDMRRKMKRAGLPNYPHDYLLSSEDAGLIAMEFNLNPTVDEHQAKDLYPQDHPSVDAKGNPHPVRAPVVTIMGHVDHGKTTLLDTLRKTSVAAGEAGGITQHIGAFQVKLSEGQLITFLDTPGHAAFRSMRARGAEATDLVVLVIAADDGIMPQTVEAIQHAQEADVPIIIALTKCDRPTKNLTKIKEDLLNYQIQVEDFGGDTQVVEVAAPTGLGLDTLKETILTLAEIMELRAPIDCPTEAVVLEAHTSRGLGAVSTVVVKNGTLRPGQFLVAGNAWCKVRNILNENGKMMPCAAPGVPAQVVGWRGFPDAGDLVLQAENEDEAKTVVENRSRKGDVKMELKQAQDINEKRQREAEDSETKPQEIPVLPIILKADVSGSLEAVEECIAQLPSGKVIPRVVLHGVGPPTKADLDVAVASKGVVALFNLKVDREVSNLAHLKKVPIISNPIIYKLLEEIQGNMMKLLPTIHVYNEEAQLEILKVFEMKLKGRNGLAKIAGCRVKSGTLLKSHLINVTRPSEESPVAQELEIDVLKHHKDDITSAKAGMECAIELKRFSKFKEGDILIACTKSEAPKSL</sequence>
<evidence type="ECO:0000313" key="1">
    <source>
        <dbReference type="EMBL" id="KAJ9050421.1"/>
    </source>
</evidence>